<evidence type="ECO:0000313" key="1">
    <source>
        <dbReference type="EMBL" id="BAI60281.1"/>
    </source>
</evidence>
<dbReference type="GO" id="GO:0006313">
    <property type="term" value="P:DNA transposition"/>
    <property type="evidence" value="ECO:0007669"/>
    <property type="project" value="InterPro"/>
</dbReference>
<reference evidence="3" key="4">
    <citation type="journal article" date="2011" name="PLoS ONE">
        <title>Genome sequence of a mesophilic hydrogenotrophic methanogen Methanocella paludicola, the first cultivated representative of the order Methanocellales.</title>
        <authorList>
            <person name="Sakai S."/>
            <person name="Takaki Y."/>
            <person name="Shimamura S."/>
            <person name="Sekine M."/>
            <person name="Tajima T."/>
            <person name="Kosugi H."/>
            <person name="Ichikawa N."/>
            <person name="Tasumi E."/>
            <person name="Hiraki A.T."/>
            <person name="Shimizu A."/>
            <person name="Kato Y."/>
            <person name="Nishiko R."/>
            <person name="Mori K."/>
            <person name="Fujita N."/>
            <person name="Imachi H."/>
            <person name="Takai K."/>
        </authorList>
    </citation>
    <scope>NUCLEOTIDE SEQUENCE [LARGE SCALE GENOMIC DNA]</scope>
    <source>
        <strain evidence="3">DSM 17711 / JCM 13418 / NBRC 101707 / SANAE</strain>
    </source>
</reference>
<gene>
    <name evidence="1" type="ordered locus">MCP_0209</name>
    <name evidence="2" type="ordered locus">MCP_1924</name>
</gene>
<keyword evidence="3" id="KW-1185">Reference proteome</keyword>
<name>D1YV09_METPS</name>
<reference evidence="1 3" key="1">
    <citation type="journal article" date="2007" name="Appl. Environ. Microbiol.">
        <title>Isolation of key methanogens for global methane emission from rice paddy fields: a novel isolate affiliated with the clone cluster rice cluster I.</title>
        <authorList>
            <person name="Sakai S."/>
            <person name="Imachi H."/>
            <person name="Sekiguchi Y."/>
            <person name="Ohashi A."/>
            <person name="Harada H."/>
            <person name="Kamagata Y."/>
        </authorList>
    </citation>
    <scope>NUCLEOTIDE SEQUENCE [LARGE SCALE GENOMIC DNA]</scope>
    <source>
        <strain evidence="3">DSM 17711 / JCM 13418 / NBRC 101707 / SANAE</strain>
        <strain evidence="1">SANAE</strain>
    </source>
</reference>
<dbReference type="KEGG" id="mpd:MCP_0209"/>
<dbReference type="Pfam" id="PF01527">
    <property type="entry name" value="HTH_Tnp_1"/>
    <property type="match status" value="1"/>
</dbReference>
<proteinExistence type="predicted"/>
<evidence type="ECO:0000313" key="3">
    <source>
        <dbReference type="Proteomes" id="UP000001882"/>
    </source>
</evidence>
<dbReference type="Gene3D" id="1.10.10.10">
    <property type="entry name" value="Winged helix-like DNA-binding domain superfamily/Winged helix DNA-binding domain"/>
    <property type="match status" value="1"/>
</dbReference>
<dbReference type="Proteomes" id="UP000001882">
    <property type="component" value="Chromosome"/>
</dbReference>
<dbReference type="InterPro" id="IPR036388">
    <property type="entry name" value="WH-like_DNA-bd_sf"/>
</dbReference>
<dbReference type="EMBL" id="AP011532">
    <property type="protein sequence ID" value="BAI61996.1"/>
    <property type="molecule type" value="Genomic_DNA"/>
</dbReference>
<dbReference type="KEGG" id="mpd:MCP_1924"/>
<reference evidence="1" key="3">
    <citation type="submission" date="2009-06" db="EMBL/GenBank/DDBJ databases">
        <title>Complete Genome Sequence of the Mesophilic Hydrogenotrophic Methanogenic Archaea, Methanocella paludicola.</title>
        <authorList>
            <person name="Sakai S."/>
            <person name="Takaki Y."/>
            <person name="Shimamura S."/>
            <person name="Sekine M."/>
            <person name="Tajima T."/>
            <person name="Kosugi H."/>
            <person name="Ichikawa N."/>
            <person name="Tasumi E."/>
            <person name="Hiraki A."/>
            <person name="Shimizu A."/>
            <person name="Kato Y."/>
            <person name="Nishiko R."/>
            <person name="Ito M."/>
            <person name="Mori K."/>
            <person name="Fujita N."/>
            <person name="Imachi H."/>
            <person name="Takai K."/>
        </authorList>
    </citation>
    <scope>NUCLEOTIDE SEQUENCE</scope>
    <source>
        <strain evidence="1">SANAE</strain>
    </source>
</reference>
<dbReference type="EMBL" id="AP011532">
    <property type="protein sequence ID" value="BAI60281.1"/>
    <property type="molecule type" value="Genomic_DNA"/>
</dbReference>
<accession>D1YV09</accession>
<dbReference type="GO" id="GO:0004803">
    <property type="term" value="F:transposase activity"/>
    <property type="evidence" value="ECO:0007669"/>
    <property type="project" value="InterPro"/>
</dbReference>
<dbReference type="SUPFAM" id="SSF46689">
    <property type="entry name" value="Homeodomain-like"/>
    <property type="match status" value="1"/>
</dbReference>
<dbReference type="eggNOG" id="arCOG11984">
    <property type="taxonomic scope" value="Archaea"/>
</dbReference>
<evidence type="ECO:0000313" key="2">
    <source>
        <dbReference type="EMBL" id="BAI61996.1"/>
    </source>
</evidence>
<sequence>MGRVERRRFSREFKLQVLRELKGGKSVAEVCREYDLTRFLVARWKREHEENPDAFQGKGKARVDENRTRELERLVGQLYAENDFLKRALANMKKREEDRGRDRI</sequence>
<dbReference type="InterPro" id="IPR002514">
    <property type="entry name" value="Transposase_8"/>
</dbReference>
<reference evidence="1 3" key="2">
    <citation type="journal article" date="2008" name="Int. J. Syst. Evol. Microbiol.">
        <title>Methanocella paludicola gen. nov., sp. nov., a methane-producing archaeon, the first isolate of the lineage 'Rice Cluster I', and proposal of the new archaeal order Methanocellales ord. nov.</title>
        <authorList>
            <person name="Sakai S."/>
            <person name="Imachi H."/>
            <person name="Hanada S."/>
            <person name="Ohashi A."/>
            <person name="Harada H."/>
            <person name="Kamagata Y."/>
        </authorList>
    </citation>
    <scope>NUCLEOTIDE SEQUENCE [LARGE SCALE GENOMIC DNA]</scope>
    <source>
        <strain evidence="3">DSM 17711 / JCM 13418 / NBRC 101707 / SANAE</strain>
        <strain evidence="1">SANAE</strain>
    </source>
</reference>
<dbReference type="InterPro" id="IPR009057">
    <property type="entry name" value="Homeodomain-like_sf"/>
</dbReference>
<dbReference type="AlphaFoldDB" id="D1YV09"/>
<protein>
    <submittedName>
        <fullName evidence="1">Putative transposase orfA for insertion sequence element</fullName>
    </submittedName>
</protein>
<dbReference type="GO" id="GO:0003677">
    <property type="term" value="F:DNA binding"/>
    <property type="evidence" value="ECO:0007669"/>
    <property type="project" value="InterPro"/>
</dbReference>
<dbReference type="STRING" id="304371.MCP_0209"/>
<organism evidence="1 3">
    <name type="scientific">Methanocella paludicola (strain DSM 17711 / JCM 13418 / NBRC 101707 / SANAE)</name>
    <dbReference type="NCBI Taxonomy" id="304371"/>
    <lineage>
        <taxon>Archaea</taxon>
        <taxon>Methanobacteriati</taxon>
        <taxon>Methanobacteriota</taxon>
        <taxon>Stenosarchaea group</taxon>
        <taxon>Methanomicrobia</taxon>
        <taxon>Methanocellales</taxon>
        <taxon>Methanocellaceae</taxon>
        <taxon>Methanocella</taxon>
    </lineage>
</organism>